<protein>
    <submittedName>
        <fullName evidence="1">Uncharacterized protein</fullName>
    </submittedName>
</protein>
<reference evidence="1" key="1">
    <citation type="journal article" date="2014" name="Front. Microbiol.">
        <title>High frequency of phylogenetically diverse reductive dehalogenase-homologous genes in deep subseafloor sedimentary metagenomes.</title>
        <authorList>
            <person name="Kawai M."/>
            <person name="Futagami T."/>
            <person name="Toyoda A."/>
            <person name="Takaki Y."/>
            <person name="Nishi S."/>
            <person name="Hori S."/>
            <person name="Arai W."/>
            <person name="Tsubouchi T."/>
            <person name="Morono Y."/>
            <person name="Uchiyama I."/>
            <person name="Ito T."/>
            <person name="Fujiyama A."/>
            <person name="Inagaki F."/>
            <person name="Takami H."/>
        </authorList>
    </citation>
    <scope>NUCLEOTIDE SEQUENCE</scope>
    <source>
        <strain evidence="1">Expedition CK06-06</strain>
    </source>
</reference>
<dbReference type="AlphaFoldDB" id="X0W9H3"/>
<sequence length="108" mass="11963">PPVAGDKILELQSNLVYHNPTWTVTVPRHSPACTLNGTTNVQGRLINGVPSDQVCGTVAAGYSGHFIHIEQHKEYRDANYWFAAVNDTWPVPVYHFPLMANNSTAFTQ</sequence>
<accession>X0W9H3</accession>
<evidence type="ECO:0000313" key="1">
    <source>
        <dbReference type="EMBL" id="GAG21248.1"/>
    </source>
</evidence>
<name>X0W9H3_9ZZZZ</name>
<comment type="caution">
    <text evidence="1">The sequence shown here is derived from an EMBL/GenBank/DDBJ whole genome shotgun (WGS) entry which is preliminary data.</text>
</comment>
<gene>
    <name evidence="1" type="ORF">S01H1_47399</name>
</gene>
<organism evidence="1">
    <name type="scientific">marine sediment metagenome</name>
    <dbReference type="NCBI Taxonomy" id="412755"/>
    <lineage>
        <taxon>unclassified sequences</taxon>
        <taxon>metagenomes</taxon>
        <taxon>ecological metagenomes</taxon>
    </lineage>
</organism>
<proteinExistence type="predicted"/>
<feature type="non-terminal residue" evidence="1">
    <location>
        <position position="1"/>
    </location>
</feature>
<dbReference type="EMBL" id="BARS01030389">
    <property type="protein sequence ID" value="GAG21248.1"/>
    <property type="molecule type" value="Genomic_DNA"/>
</dbReference>